<sequence length="433" mass="45236">MELWDLLALARRRIGTVLLLPVLGVLVAAGLLYLTPTTYTASSSAYVSVAVSDEDTMTTRYSDAADLAEKKATAVVPIFTSTRLAQAVINDLGLDETPEQLASNITATNVTGTVTINVTVTASSREDALQIADAVITHSAEEIRGLEGEVSPVTVVPLASAELSGVSVSPSPGRYIGLGAVGGLLVGFLLVFGASVMDNRLQSIGEASRAAESPALGALPVKLTRDTDRLLARIRELVLYTGSGRLPARTVLVASAAGDCGAWKVALELARATALAGQPTVLVDARMRSTETGRPLTEPGLSEVLQGKSRLSDAVAGSEVPGLLVMKAGAAASDPTALLASPRMEEALSVLSRDRCVIVAGPALYPGAEGLLVSRLVDRIVVVARFKQTTTDQLEHATEALRRESHEISGVVLNDVPSSFLSRVRYGEFNEAA</sequence>
<dbReference type="RefSeq" id="WP_119836160.1">
    <property type="nucleotide sequence ID" value="NZ_CP032514.1"/>
</dbReference>
<evidence type="ECO:0000313" key="4">
    <source>
        <dbReference type="EMBL" id="AYD90104.1"/>
    </source>
</evidence>
<evidence type="ECO:0000256" key="2">
    <source>
        <dbReference type="ARBA" id="ARBA00022840"/>
    </source>
</evidence>
<evidence type="ECO:0000256" key="1">
    <source>
        <dbReference type="ARBA" id="ARBA00022741"/>
    </source>
</evidence>
<protein>
    <recommendedName>
        <fullName evidence="6">Polysaccharide chain length determinant N-terminal domain-containing protein</fullName>
    </recommendedName>
</protein>
<feature type="transmembrane region" description="Helical" evidence="3">
    <location>
        <begin position="14"/>
        <end position="34"/>
    </location>
</feature>
<dbReference type="Gene3D" id="3.40.50.300">
    <property type="entry name" value="P-loop containing nucleotide triphosphate hydrolases"/>
    <property type="match status" value="1"/>
</dbReference>
<name>A0ABN5PP86_9ACTO</name>
<keyword evidence="2" id="KW-0067">ATP-binding</keyword>
<evidence type="ECO:0000313" key="5">
    <source>
        <dbReference type="Proteomes" id="UP000273001"/>
    </source>
</evidence>
<feature type="transmembrane region" description="Helical" evidence="3">
    <location>
        <begin position="175"/>
        <end position="196"/>
    </location>
</feature>
<dbReference type="InterPro" id="IPR027417">
    <property type="entry name" value="P-loop_NTPase"/>
</dbReference>
<proteinExistence type="predicted"/>
<keyword evidence="3" id="KW-0472">Membrane</keyword>
<dbReference type="Proteomes" id="UP000273001">
    <property type="component" value="Chromosome"/>
</dbReference>
<keyword evidence="5" id="KW-1185">Reference proteome</keyword>
<keyword evidence="3" id="KW-1133">Transmembrane helix</keyword>
<accession>A0ABN5PP86</accession>
<dbReference type="EMBL" id="CP032514">
    <property type="protein sequence ID" value="AYD90104.1"/>
    <property type="molecule type" value="Genomic_DNA"/>
</dbReference>
<dbReference type="SUPFAM" id="SSF52540">
    <property type="entry name" value="P-loop containing nucleoside triphosphate hydrolases"/>
    <property type="match status" value="1"/>
</dbReference>
<keyword evidence="3" id="KW-0812">Transmembrane</keyword>
<evidence type="ECO:0008006" key="6">
    <source>
        <dbReference type="Google" id="ProtNLM"/>
    </source>
</evidence>
<evidence type="ECO:0000256" key="3">
    <source>
        <dbReference type="SAM" id="Phobius"/>
    </source>
</evidence>
<gene>
    <name evidence="4" type="ORF">D5R93_09000</name>
</gene>
<dbReference type="CDD" id="cd05387">
    <property type="entry name" value="BY-kinase"/>
    <property type="match status" value="1"/>
</dbReference>
<dbReference type="PANTHER" id="PTHR32309">
    <property type="entry name" value="TYROSINE-PROTEIN KINASE"/>
    <property type="match status" value="1"/>
</dbReference>
<keyword evidence="1" id="KW-0547">Nucleotide-binding</keyword>
<dbReference type="InterPro" id="IPR005702">
    <property type="entry name" value="Wzc-like_C"/>
</dbReference>
<reference evidence="4 5" key="1">
    <citation type="submission" date="2018-09" db="EMBL/GenBank/DDBJ databases">
        <authorList>
            <person name="Li J."/>
        </authorList>
    </citation>
    <scope>NUCLEOTIDE SEQUENCE [LARGE SCALE GENOMIC DNA]</scope>
    <source>
        <strain evidence="4 5">2129</strain>
    </source>
</reference>
<organism evidence="4 5">
    <name type="scientific">Actinomyces lilanjuaniae</name>
    <dbReference type="NCBI Taxonomy" id="2321394"/>
    <lineage>
        <taxon>Bacteria</taxon>
        <taxon>Bacillati</taxon>
        <taxon>Actinomycetota</taxon>
        <taxon>Actinomycetes</taxon>
        <taxon>Actinomycetales</taxon>
        <taxon>Actinomycetaceae</taxon>
        <taxon>Actinomyces</taxon>
    </lineage>
</organism>
<dbReference type="PANTHER" id="PTHR32309:SF31">
    <property type="entry name" value="CAPSULAR EXOPOLYSACCHARIDE FAMILY"/>
    <property type="match status" value="1"/>
</dbReference>
<dbReference type="InterPro" id="IPR050445">
    <property type="entry name" value="Bact_polysacc_biosynth/exp"/>
</dbReference>